<evidence type="ECO:0000256" key="8">
    <source>
        <dbReference type="ARBA" id="ARBA00023242"/>
    </source>
</evidence>
<dbReference type="OrthoDB" id="5422384at2759"/>
<evidence type="ECO:0000313" key="11">
    <source>
        <dbReference type="Proteomes" id="UP000193689"/>
    </source>
</evidence>
<dbReference type="GO" id="GO:0017056">
    <property type="term" value="F:structural constituent of nuclear pore"/>
    <property type="evidence" value="ECO:0007669"/>
    <property type="project" value="TreeGrafter"/>
</dbReference>
<feature type="region of interest" description="Disordered" evidence="9">
    <location>
        <begin position="451"/>
        <end position="470"/>
    </location>
</feature>
<comment type="similarity">
    <text evidence="2">Belongs to the nucleoporin Nup85 family.</text>
</comment>
<gene>
    <name evidence="10" type="ORF">BCR38DRAFT_435696</name>
</gene>
<dbReference type="Proteomes" id="UP000193689">
    <property type="component" value="Unassembled WGS sequence"/>
</dbReference>
<evidence type="ECO:0008006" key="12">
    <source>
        <dbReference type="Google" id="ProtNLM"/>
    </source>
</evidence>
<keyword evidence="7" id="KW-0906">Nuclear pore complex</keyword>
<keyword evidence="6" id="KW-0811">Translocation</keyword>
<dbReference type="GeneID" id="63776610"/>
<evidence type="ECO:0000313" key="10">
    <source>
        <dbReference type="EMBL" id="ORY63025.1"/>
    </source>
</evidence>
<evidence type="ECO:0000256" key="3">
    <source>
        <dbReference type="ARBA" id="ARBA00022448"/>
    </source>
</evidence>
<dbReference type="GO" id="GO:0006606">
    <property type="term" value="P:protein import into nucleus"/>
    <property type="evidence" value="ECO:0007669"/>
    <property type="project" value="TreeGrafter"/>
</dbReference>
<feature type="region of interest" description="Disordered" evidence="9">
    <location>
        <begin position="1"/>
        <end position="134"/>
    </location>
</feature>
<keyword evidence="3" id="KW-0813">Transport</keyword>
<evidence type="ECO:0000256" key="9">
    <source>
        <dbReference type="SAM" id="MobiDB-lite"/>
    </source>
</evidence>
<evidence type="ECO:0000256" key="4">
    <source>
        <dbReference type="ARBA" id="ARBA00022816"/>
    </source>
</evidence>
<feature type="compositionally biased region" description="Acidic residues" evidence="9">
    <location>
        <begin position="79"/>
        <end position="134"/>
    </location>
</feature>
<organism evidence="10 11">
    <name type="scientific">Pseudomassariella vexata</name>
    <dbReference type="NCBI Taxonomy" id="1141098"/>
    <lineage>
        <taxon>Eukaryota</taxon>
        <taxon>Fungi</taxon>
        <taxon>Dikarya</taxon>
        <taxon>Ascomycota</taxon>
        <taxon>Pezizomycotina</taxon>
        <taxon>Sordariomycetes</taxon>
        <taxon>Xylariomycetidae</taxon>
        <taxon>Amphisphaeriales</taxon>
        <taxon>Pseudomassariaceae</taxon>
        <taxon>Pseudomassariella</taxon>
    </lineage>
</organism>
<evidence type="ECO:0000256" key="1">
    <source>
        <dbReference type="ARBA" id="ARBA00004567"/>
    </source>
</evidence>
<feature type="compositionally biased region" description="Acidic residues" evidence="9">
    <location>
        <begin position="55"/>
        <end position="66"/>
    </location>
</feature>
<keyword evidence="11" id="KW-1185">Reference proteome</keyword>
<feature type="compositionally biased region" description="Polar residues" evidence="9">
    <location>
        <begin position="461"/>
        <end position="470"/>
    </location>
</feature>
<dbReference type="InterPro" id="IPR011502">
    <property type="entry name" value="Nucleoporin_Nup85"/>
</dbReference>
<keyword evidence="5" id="KW-0653">Protein transport</keyword>
<comment type="caution">
    <text evidence="10">The sequence shown here is derived from an EMBL/GenBank/DDBJ whole genome shotgun (WGS) entry which is preliminary data.</text>
</comment>
<proteinExistence type="inferred from homology"/>
<evidence type="ECO:0000256" key="2">
    <source>
        <dbReference type="ARBA" id="ARBA00005573"/>
    </source>
</evidence>
<dbReference type="GO" id="GO:0045893">
    <property type="term" value="P:positive regulation of DNA-templated transcription"/>
    <property type="evidence" value="ECO:0007669"/>
    <property type="project" value="TreeGrafter"/>
</dbReference>
<evidence type="ECO:0000256" key="7">
    <source>
        <dbReference type="ARBA" id="ARBA00023132"/>
    </source>
</evidence>
<keyword evidence="8" id="KW-0539">Nucleus</keyword>
<dbReference type="PANTHER" id="PTHR13373:SF21">
    <property type="entry name" value="NUCLEAR PORE COMPLEX PROTEIN NUP85"/>
    <property type="match status" value="1"/>
</dbReference>
<evidence type="ECO:0000256" key="5">
    <source>
        <dbReference type="ARBA" id="ARBA00022927"/>
    </source>
</evidence>
<comment type="subcellular location">
    <subcellularLocation>
        <location evidence="1">Nucleus</location>
        <location evidence="1">Nuclear pore complex</location>
    </subcellularLocation>
</comment>
<protein>
    <recommendedName>
        <fullName evidence="12">Nuclear pore complex protein Nup85</fullName>
    </recommendedName>
</protein>
<name>A0A1Y2DWM7_9PEZI</name>
<dbReference type="InParanoid" id="A0A1Y2DWM7"/>
<dbReference type="GO" id="GO:0006406">
    <property type="term" value="P:mRNA export from nucleus"/>
    <property type="evidence" value="ECO:0007669"/>
    <property type="project" value="TreeGrafter"/>
</dbReference>
<sequence length="1046" mass="116560">MGGNIKSPNFGRPSLGPKPRAGRASAAPLGSSIRGTIQPRERSGLSKHSYSVLDGLDDSDEEDDFEPPAKRTGTYGINYDDDSDEDEEDESDDADANGQLDDGDDDDEAEEEADEEKEQEEQEEQEDVEDMAEDDVDYDIEEDLLREIVEADQNGDNLGSDDMDLMMSAPGVTEQMRREADDIFRASSMRSMFGQRKEYKYASVAKDLYSQLRYAEISEPETVIIPTEEIVHRLYDDGVGAEDDEERLDDTLAIAADRLVTSVWKPYSDSLPKGNREHEAKVGPGPNAPLFEKASWIATLAFRIHHTLPLKDQFGGSRTVPLPLVLFKWQEDYHDPSSAQIAGIRYHRPCPAAHSLFWQGVYTSVIRGNIHSAVALLRRAEWDKVKKGPRGELAYSGSALVNINRVVEDICQVMDHCPGINDTNWDIRSSDWTLFRLKAKAAKEGLINFAEGKDRPHRPSNRFNDSELGNSQHSLTGLARKAESRLPWDVYESLQSLYSILIGEAEAITAAAQDWCEATIGLLGWWDDGHNSRNPGLSRSQSVGHQSSGDYDWLDRLALSFHETTESDFHFNSMDPVEVCIACIFESNVESVIGFLRAWSLPVASTFAEIASLGRWLPPPEPPNLISMESLDVEDLELLGMNQSKGSDDKDGIKDTTLMQYARALNNIEQLSGTASRKGGVVARITRDGWEMAVQVVGRMDSPERSEEMVNELLLHILDKIQPDSHATVDKIWALLNHLGMINLAEDTAEKFGDILKENTYRFGEMLWYYALAHRPGKVRDVLNGLMSFSLAESTIYPPEGEMDDQLKKLLRERSATLEQFAKQDYEAAELLGKMLSGYFTLRKFYELRDGDCKINPRSITRRQQAATALTFVIASADENIRGGLYDDSCDAVVSEDFILALLGEATVFINQSPTIISLEQIDILLKAIEDIQTVGSRVYEAADAFFKIVLSSGHGKGSTPADLMKRSTSSLGGSFMMTGSSMMASQLHKSIRESGVLKGPIWRTWDWRKNVLATSSSGEVLKKLRLGLTKDLADLWLEQADSVIL</sequence>
<accession>A0A1Y2DWM7</accession>
<reference evidence="10 11" key="1">
    <citation type="submission" date="2016-07" db="EMBL/GenBank/DDBJ databases">
        <title>Pervasive Adenine N6-methylation of Active Genes in Fungi.</title>
        <authorList>
            <consortium name="DOE Joint Genome Institute"/>
            <person name="Mondo S.J."/>
            <person name="Dannebaum R.O."/>
            <person name="Kuo R.C."/>
            <person name="Labutti K."/>
            <person name="Haridas S."/>
            <person name="Kuo A."/>
            <person name="Salamov A."/>
            <person name="Ahrendt S.R."/>
            <person name="Lipzen A."/>
            <person name="Sullivan W."/>
            <person name="Andreopoulos W.B."/>
            <person name="Clum A."/>
            <person name="Lindquist E."/>
            <person name="Daum C."/>
            <person name="Ramamoorthy G.K."/>
            <person name="Gryganskyi A."/>
            <person name="Culley D."/>
            <person name="Magnuson J.K."/>
            <person name="James T.Y."/>
            <person name="O'Malley M.A."/>
            <person name="Stajich J.E."/>
            <person name="Spatafora J.W."/>
            <person name="Visel A."/>
            <person name="Grigoriev I.V."/>
        </authorList>
    </citation>
    <scope>NUCLEOTIDE SEQUENCE [LARGE SCALE GENOMIC DNA]</scope>
    <source>
        <strain evidence="10 11">CBS 129021</strain>
    </source>
</reference>
<dbReference type="STRING" id="1141098.A0A1Y2DWM7"/>
<evidence type="ECO:0000256" key="6">
    <source>
        <dbReference type="ARBA" id="ARBA00023010"/>
    </source>
</evidence>
<dbReference type="GO" id="GO:0031080">
    <property type="term" value="C:nuclear pore outer ring"/>
    <property type="evidence" value="ECO:0007669"/>
    <property type="project" value="TreeGrafter"/>
</dbReference>
<dbReference type="RefSeq" id="XP_040714682.1">
    <property type="nucleotide sequence ID" value="XM_040860398.1"/>
</dbReference>
<dbReference type="AlphaFoldDB" id="A0A1Y2DWM7"/>
<dbReference type="EMBL" id="MCFJ01000008">
    <property type="protein sequence ID" value="ORY63025.1"/>
    <property type="molecule type" value="Genomic_DNA"/>
</dbReference>
<dbReference type="PANTHER" id="PTHR13373">
    <property type="entry name" value="FROUNT PROTEIN-RELATED"/>
    <property type="match status" value="1"/>
</dbReference>
<keyword evidence="4" id="KW-0509">mRNA transport</keyword>